<name>A0A524RWF1_9CHRO</name>
<organism evidence="2 3">
    <name type="scientific">Aphanocapsa feldmannii 277cI</name>
    <dbReference type="NCBI Taxonomy" id="2507554"/>
    <lineage>
        <taxon>Bacteria</taxon>
        <taxon>Bacillati</taxon>
        <taxon>Cyanobacteriota</taxon>
        <taxon>Cyanophyceae</taxon>
        <taxon>Oscillatoriophycideae</taxon>
        <taxon>Chroococcales</taxon>
        <taxon>Microcystaceae</taxon>
        <taxon>Aphanocapsa</taxon>
    </lineage>
</organism>
<sequence>MGTHRRYQFRRLLHDHLVAAETLAGERVFLSVTTAISDDMVPCILIFTGDESVVSQPASGWGGLESRELQVEIGTYAPMPPSDSPGADNLGLSDQLAAEVEQALQMWTAPTFEASELRLQKSTEQVVTIDEPGRPIVAQGLLYLFTYQVPFRDVADPLIDPASDDLGRSGAYPGGQITPGPSPTNVGRYDPSHLPAPPRPDRTVGLTFVRNREMNDGN</sequence>
<evidence type="ECO:0000256" key="1">
    <source>
        <dbReference type="SAM" id="MobiDB-lite"/>
    </source>
</evidence>
<evidence type="ECO:0000313" key="2">
    <source>
        <dbReference type="EMBL" id="TGH28158.1"/>
    </source>
</evidence>
<comment type="caution">
    <text evidence="2">The sequence shown here is derived from an EMBL/GenBank/DDBJ whole genome shotgun (WGS) entry which is preliminary data.</text>
</comment>
<protein>
    <recommendedName>
        <fullName evidence="4">DUF4255 domain-containing protein</fullName>
    </recommendedName>
</protein>
<dbReference type="EMBL" id="SRMN01000001">
    <property type="protein sequence ID" value="TGH28158.1"/>
    <property type="molecule type" value="Genomic_DNA"/>
</dbReference>
<reference evidence="2 3" key="1">
    <citation type="journal article" date="2019" name="mSystems">
        <title>Life at home and on the roam: Genomic adaptions reflect the dual lifestyle of an intracellular, facultative symbiont.</title>
        <authorList>
            <person name="Burgsdorf I."/>
        </authorList>
    </citation>
    <scope>NUCLEOTIDE SEQUENCE [LARGE SCALE GENOMIC DNA]</scope>
    <source>
        <strain evidence="2">277cI</strain>
    </source>
</reference>
<dbReference type="Proteomes" id="UP000315454">
    <property type="component" value="Unassembled WGS sequence"/>
</dbReference>
<gene>
    <name evidence="2" type="ORF">ERJ68_00120</name>
</gene>
<accession>A0A524RWF1</accession>
<evidence type="ECO:0008006" key="4">
    <source>
        <dbReference type="Google" id="ProtNLM"/>
    </source>
</evidence>
<proteinExistence type="predicted"/>
<evidence type="ECO:0000313" key="3">
    <source>
        <dbReference type="Proteomes" id="UP000315454"/>
    </source>
</evidence>
<dbReference type="AlphaFoldDB" id="A0A524RWF1"/>
<feature type="region of interest" description="Disordered" evidence="1">
    <location>
        <begin position="165"/>
        <end position="204"/>
    </location>
</feature>